<comment type="caution">
    <text evidence="1">The sequence shown here is derived from an EMBL/GenBank/DDBJ whole genome shotgun (WGS) entry which is preliminary data.</text>
</comment>
<dbReference type="AlphaFoldDB" id="A0A016T9W6"/>
<evidence type="ECO:0000313" key="1">
    <source>
        <dbReference type="EMBL" id="EYB99446.1"/>
    </source>
</evidence>
<dbReference type="EMBL" id="JARK01001458">
    <property type="protein sequence ID" value="EYB99446.1"/>
    <property type="molecule type" value="Genomic_DNA"/>
</dbReference>
<gene>
    <name evidence="1" type="primary">Acey_s0122.g1053</name>
    <name evidence="1" type="synonym">Acey-F47B10.8</name>
    <name evidence="1" type="ORF">Y032_0122g1053</name>
</gene>
<accession>A0A016T9W6</accession>
<reference evidence="2" key="1">
    <citation type="journal article" date="2015" name="Nat. Genet.">
        <title>The genome and transcriptome of the zoonotic hookworm Ancylostoma ceylanicum identify infection-specific gene families.</title>
        <authorList>
            <person name="Schwarz E.M."/>
            <person name="Hu Y."/>
            <person name="Antoshechkin I."/>
            <person name="Miller M.M."/>
            <person name="Sternberg P.W."/>
            <person name="Aroian R.V."/>
        </authorList>
    </citation>
    <scope>NUCLEOTIDE SEQUENCE</scope>
    <source>
        <strain evidence="2">HY135</strain>
    </source>
</reference>
<dbReference type="Proteomes" id="UP000024635">
    <property type="component" value="Unassembled WGS sequence"/>
</dbReference>
<evidence type="ECO:0000313" key="2">
    <source>
        <dbReference type="Proteomes" id="UP000024635"/>
    </source>
</evidence>
<sequence length="106" mass="11550">MLFLENLETAILDSAYSPSEKIRRIDATPKSKHETVVSYEFADDPIPPSTCCCGKVKIQATLGYCCTPSHVIMDNVELVGVSCSIYLSSSNAVLYKTLTPTSQALE</sequence>
<protein>
    <submittedName>
        <fullName evidence="1">Uncharacterized protein</fullName>
    </submittedName>
</protein>
<dbReference type="OrthoDB" id="5843182at2759"/>
<keyword evidence="2" id="KW-1185">Reference proteome</keyword>
<proteinExistence type="predicted"/>
<organism evidence="1 2">
    <name type="scientific">Ancylostoma ceylanicum</name>
    <dbReference type="NCBI Taxonomy" id="53326"/>
    <lineage>
        <taxon>Eukaryota</taxon>
        <taxon>Metazoa</taxon>
        <taxon>Ecdysozoa</taxon>
        <taxon>Nematoda</taxon>
        <taxon>Chromadorea</taxon>
        <taxon>Rhabditida</taxon>
        <taxon>Rhabditina</taxon>
        <taxon>Rhabditomorpha</taxon>
        <taxon>Strongyloidea</taxon>
        <taxon>Ancylostomatidae</taxon>
        <taxon>Ancylostomatinae</taxon>
        <taxon>Ancylostoma</taxon>
    </lineage>
</organism>
<name>A0A016T9W6_9BILA</name>